<protein>
    <submittedName>
        <fullName evidence="13">SSF domain containing protein</fullName>
    </submittedName>
</protein>
<dbReference type="PANTHER" id="PTHR42985">
    <property type="entry name" value="SODIUM-COUPLED MONOCARBOXYLATE TRANSPORTER"/>
    <property type="match status" value="1"/>
</dbReference>
<proteinExistence type="inferred from homology"/>
<evidence type="ECO:0000256" key="4">
    <source>
        <dbReference type="ARBA" id="ARBA00022475"/>
    </source>
</evidence>
<feature type="transmembrane region" description="Helical" evidence="12">
    <location>
        <begin position="49"/>
        <end position="72"/>
    </location>
</feature>
<dbReference type="GO" id="GO:0006814">
    <property type="term" value="P:sodium ion transport"/>
    <property type="evidence" value="ECO:0007669"/>
    <property type="project" value="UniProtKB-KW"/>
</dbReference>
<feature type="non-terminal residue" evidence="13">
    <location>
        <position position="1"/>
    </location>
</feature>
<keyword evidence="7" id="KW-0915">Sodium</keyword>
<dbReference type="InterPro" id="IPR001734">
    <property type="entry name" value="Na/solute_symporter"/>
</dbReference>
<feature type="non-terminal residue" evidence="13">
    <location>
        <position position="209"/>
    </location>
</feature>
<dbReference type="Gene3D" id="1.20.1730.10">
    <property type="entry name" value="Sodium/glucose cotransporter"/>
    <property type="match status" value="1"/>
</dbReference>
<keyword evidence="6 12" id="KW-1133">Transmembrane helix</keyword>
<dbReference type="STRING" id="1661398.A0A482W1Y9"/>
<evidence type="ECO:0000256" key="1">
    <source>
        <dbReference type="ARBA" id="ARBA00004651"/>
    </source>
</evidence>
<feature type="transmembrane region" description="Helical" evidence="12">
    <location>
        <begin position="179"/>
        <end position="204"/>
    </location>
</feature>
<evidence type="ECO:0000313" key="13">
    <source>
        <dbReference type="EMBL" id="RZC39191.1"/>
    </source>
</evidence>
<comment type="caution">
    <text evidence="13">The sequence shown here is derived from an EMBL/GenBank/DDBJ whole genome shotgun (WGS) entry which is preliminary data.</text>
</comment>
<evidence type="ECO:0000256" key="2">
    <source>
        <dbReference type="ARBA" id="ARBA00006434"/>
    </source>
</evidence>
<evidence type="ECO:0000256" key="11">
    <source>
        <dbReference type="RuleBase" id="RU362091"/>
    </source>
</evidence>
<comment type="subcellular location">
    <subcellularLocation>
        <location evidence="1">Cell membrane</location>
        <topology evidence="1">Multi-pass membrane protein</topology>
    </subcellularLocation>
</comment>
<keyword evidence="5 12" id="KW-0812">Transmembrane</keyword>
<keyword evidence="9 12" id="KW-0472">Membrane</keyword>
<dbReference type="Pfam" id="PF00474">
    <property type="entry name" value="SSF"/>
    <property type="match status" value="1"/>
</dbReference>
<dbReference type="GO" id="GO:0005886">
    <property type="term" value="C:plasma membrane"/>
    <property type="evidence" value="ECO:0007669"/>
    <property type="project" value="UniProtKB-SubCell"/>
</dbReference>
<keyword evidence="14" id="KW-1185">Reference proteome</keyword>
<feature type="transmembrane region" description="Helical" evidence="12">
    <location>
        <begin position="109"/>
        <end position="134"/>
    </location>
</feature>
<evidence type="ECO:0000256" key="10">
    <source>
        <dbReference type="ARBA" id="ARBA00023201"/>
    </source>
</evidence>
<dbReference type="EMBL" id="QDEB01036463">
    <property type="protein sequence ID" value="RZC39191.1"/>
    <property type="molecule type" value="Genomic_DNA"/>
</dbReference>
<evidence type="ECO:0000256" key="8">
    <source>
        <dbReference type="ARBA" id="ARBA00023065"/>
    </source>
</evidence>
<keyword evidence="8" id="KW-0406">Ion transport</keyword>
<evidence type="ECO:0000313" key="14">
    <source>
        <dbReference type="Proteomes" id="UP000292052"/>
    </source>
</evidence>
<dbReference type="PANTHER" id="PTHR42985:SF21">
    <property type="entry name" value="SODIUM-DEPENDENT MULTIVITAMIN TRANSPORTER-LIKE PROTEIN"/>
    <property type="match status" value="1"/>
</dbReference>
<dbReference type="PROSITE" id="PS50283">
    <property type="entry name" value="NA_SOLUT_SYMP_3"/>
    <property type="match status" value="1"/>
</dbReference>
<dbReference type="InterPro" id="IPR038377">
    <property type="entry name" value="Na/Glc_symporter_sf"/>
</dbReference>
<accession>A0A482W1Y9</accession>
<evidence type="ECO:0000256" key="12">
    <source>
        <dbReference type="SAM" id="Phobius"/>
    </source>
</evidence>
<evidence type="ECO:0000256" key="5">
    <source>
        <dbReference type="ARBA" id="ARBA00022692"/>
    </source>
</evidence>
<dbReference type="Proteomes" id="UP000292052">
    <property type="component" value="Unassembled WGS sequence"/>
</dbReference>
<sequence>FDPDPTKRDSFWIIIIGLTVHWIGHTSVNQSCVQKFLAVPTFRDSVQSVIYFCIGMTVIKTASVLTGFVMYAKYSDCDPFTTKEVTRNDQLLPYYVMDVARNIPGLSGLFIAGVFSAALSTLSATLNCLAGTIYEDFISKLLNKNITEKTASNILKIIVIITGVTCTALVFIIEHLGGLLQLAISLGGITNGALLGMFTIGFLFPKTNA</sequence>
<dbReference type="GO" id="GO:0015293">
    <property type="term" value="F:symporter activity"/>
    <property type="evidence" value="ECO:0007669"/>
    <property type="project" value="TreeGrafter"/>
</dbReference>
<feature type="transmembrane region" description="Helical" evidence="12">
    <location>
        <begin position="12"/>
        <end position="28"/>
    </location>
</feature>
<comment type="similarity">
    <text evidence="2 11">Belongs to the sodium:solute symporter (SSF) (TC 2.A.21) family.</text>
</comment>
<keyword evidence="10" id="KW-0739">Sodium transport</keyword>
<feature type="transmembrane region" description="Helical" evidence="12">
    <location>
        <begin position="154"/>
        <end position="173"/>
    </location>
</feature>
<dbReference type="OrthoDB" id="6606086at2759"/>
<evidence type="ECO:0000256" key="7">
    <source>
        <dbReference type="ARBA" id="ARBA00023053"/>
    </source>
</evidence>
<evidence type="ECO:0000256" key="9">
    <source>
        <dbReference type="ARBA" id="ARBA00023136"/>
    </source>
</evidence>
<dbReference type="AlphaFoldDB" id="A0A482W1Y9"/>
<keyword evidence="4" id="KW-1003">Cell membrane</keyword>
<organism evidence="13 14">
    <name type="scientific">Asbolus verrucosus</name>
    <name type="common">Desert ironclad beetle</name>
    <dbReference type="NCBI Taxonomy" id="1661398"/>
    <lineage>
        <taxon>Eukaryota</taxon>
        <taxon>Metazoa</taxon>
        <taxon>Ecdysozoa</taxon>
        <taxon>Arthropoda</taxon>
        <taxon>Hexapoda</taxon>
        <taxon>Insecta</taxon>
        <taxon>Pterygota</taxon>
        <taxon>Neoptera</taxon>
        <taxon>Endopterygota</taxon>
        <taxon>Coleoptera</taxon>
        <taxon>Polyphaga</taxon>
        <taxon>Cucujiformia</taxon>
        <taxon>Tenebrionidae</taxon>
        <taxon>Pimeliinae</taxon>
        <taxon>Asbolus</taxon>
    </lineage>
</organism>
<evidence type="ECO:0000256" key="3">
    <source>
        <dbReference type="ARBA" id="ARBA00022448"/>
    </source>
</evidence>
<keyword evidence="3" id="KW-0813">Transport</keyword>
<name>A0A482W1Y9_ASBVE</name>
<gene>
    <name evidence="13" type="ORF">BDFB_014616</name>
</gene>
<evidence type="ECO:0000256" key="6">
    <source>
        <dbReference type="ARBA" id="ARBA00022989"/>
    </source>
</evidence>
<reference evidence="13 14" key="1">
    <citation type="submission" date="2017-03" db="EMBL/GenBank/DDBJ databases">
        <title>Genome of the blue death feigning beetle - Asbolus verrucosus.</title>
        <authorList>
            <person name="Rider S.D."/>
        </authorList>
    </citation>
    <scope>NUCLEOTIDE SEQUENCE [LARGE SCALE GENOMIC DNA]</scope>
    <source>
        <strain evidence="13">Butters</strain>
        <tissue evidence="13">Head and leg muscle</tissue>
    </source>
</reference>
<dbReference type="InterPro" id="IPR051163">
    <property type="entry name" value="Sodium:Solute_Symporter_SSF"/>
</dbReference>